<protein>
    <submittedName>
        <fullName evidence="1">Uncharacterized protein</fullName>
    </submittedName>
</protein>
<dbReference type="Proteomes" id="UP001152888">
    <property type="component" value="Unassembled WGS sequence"/>
</dbReference>
<dbReference type="EMBL" id="CAKOFQ010006782">
    <property type="protein sequence ID" value="CAH1971132.1"/>
    <property type="molecule type" value="Genomic_DNA"/>
</dbReference>
<accession>A0A9P0KGQ4</accession>
<name>A0A9P0KGQ4_ACAOB</name>
<proteinExistence type="predicted"/>
<gene>
    <name evidence="1" type="ORF">ACAOBT_LOCUS9290</name>
</gene>
<dbReference type="AlphaFoldDB" id="A0A9P0KGQ4"/>
<organism evidence="1 2">
    <name type="scientific">Acanthoscelides obtectus</name>
    <name type="common">Bean weevil</name>
    <name type="synonym">Bruchus obtectus</name>
    <dbReference type="NCBI Taxonomy" id="200917"/>
    <lineage>
        <taxon>Eukaryota</taxon>
        <taxon>Metazoa</taxon>
        <taxon>Ecdysozoa</taxon>
        <taxon>Arthropoda</taxon>
        <taxon>Hexapoda</taxon>
        <taxon>Insecta</taxon>
        <taxon>Pterygota</taxon>
        <taxon>Neoptera</taxon>
        <taxon>Endopterygota</taxon>
        <taxon>Coleoptera</taxon>
        <taxon>Polyphaga</taxon>
        <taxon>Cucujiformia</taxon>
        <taxon>Chrysomeloidea</taxon>
        <taxon>Chrysomelidae</taxon>
        <taxon>Bruchinae</taxon>
        <taxon>Bruchini</taxon>
        <taxon>Acanthoscelides</taxon>
    </lineage>
</organism>
<sequence>MSYLTHLKWIHTAANEIRAVTDMYYRSTRHIVLRTTMCITNNGRHFEQLL</sequence>
<evidence type="ECO:0000313" key="2">
    <source>
        <dbReference type="Proteomes" id="UP001152888"/>
    </source>
</evidence>
<keyword evidence="2" id="KW-1185">Reference proteome</keyword>
<reference evidence="1" key="1">
    <citation type="submission" date="2022-03" db="EMBL/GenBank/DDBJ databases">
        <authorList>
            <person name="Sayadi A."/>
        </authorList>
    </citation>
    <scope>NUCLEOTIDE SEQUENCE</scope>
</reference>
<comment type="caution">
    <text evidence="1">The sequence shown here is derived from an EMBL/GenBank/DDBJ whole genome shotgun (WGS) entry which is preliminary data.</text>
</comment>
<evidence type="ECO:0000313" key="1">
    <source>
        <dbReference type="EMBL" id="CAH1971132.1"/>
    </source>
</evidence>